<gene>
    <name evidence="1" type="ORF">AFUS01_LOCUS35085</name>
</gene>
<evidence type="ECO:0000313" key="1">
    <source>
        <dbReference type="EMBL" id="CAG7824954.1"/>
    </source>
</evidence>
<keyword evidence="2" id="KW-1185">Reference proteome</keyword>
<reference evidence="1" key="1">
    <citation type="submission" date="2021-06" db="EMBL/GenBank/DDBJ databases">
        <authorList>
            <person name="Hodson N. C."/>
            <person name="Mongue J. A."/>
            <person name="Jaron S. K."/>
        </authorList>
    </citation>
    <scope>NUCLEOTIDE SEQUENCE</scope>
</reference>
<proteinExistence type="predicted"/>
<dbReference type="OrthoDB" id="5673at2759"/>
<dbReference type="GO" id="GO:0033615">
    <property type="term" value="P:mitochondrial proton-transporting ATP synthase complex assembly"/>
    <property type="evidence" value="ECO:0007669"/>
    <property type="project" value="TreeGrafter"/>
</dbReference>
<sequence length="271" mass="30887">MSRTSRLFIKSLDTSKSCNLLNRTVWDPWTVAKRYYPAPVKRFYLNASVARGDTGYEIHLDRKPLKTPTKKALTIKSEKLANAVAAEWCAQKDVIAPNVMHLTALCNTVQDNPLRKTKDDLIGAVLAALPMDTILFRSDDNDKLSELQKEKWDPIYNWFQDHFNVEVPLATGIICPEIPDETLDKIRDFLDSNNFEAVQGFVFGMDSIRSVVLTTATVMNKITPKEAVHLSRLELEYQTARWGTVEWHHEVELFDSIARLSAATLFFDTHT</sequence>
<evidence type="ECO:0000313" key="2">
    <source>
        <dbReference type="Proteomes" id="UP000708208"/>
    </source>
</evidence>
<dbReference type="Pfam" id="PF07542">
    <property type="entry name" value="ATP12"/>
    <property type="match status" value="1"/>
</dbReference>
<dbReference type="GO" id="GO:0005739">
    <property type="term" value="C:mitochondrion"/>
    <property type="evidence" value="ECO:0007669"/>
    <property type="project" value="TreeGrafter"/>
</dbReference>
<dbReference type="PANTHER" id="PTHR21013:SF10">
    <property type="entry name" value="ATP SYNTHASE MITOCHONDRIAL F1 COMPLEX ASSEMBLY FACTOR 2"/>
    <property type="match status" value="1"/>
</dbReference>
<dbReference type="EMBL" id="CAJVCH010534552">
    <property type="protein sequence ID" value="CAG7824954.1"/>
    <property type="molecule type" value="Genomic_DNA"/>
</dbReference>
<accession>A0A8J2PJL1</accession>
<dbReference type="Proteomes" id="UP000708208">
    <property type="component" value="Unassembled WGS sequence"/>
</dbReference>
<evidence type="ECO:0008006" key="3">
    <source>
        <dbReference type="Google" id="ProtNLM"/>
    </source>
</evidence>
<dbReference type="PANTHER" id="PTHR21013">
    <property type="entry name" value="ATP SYNTHASE MITOCHONDRIAL F1 COMPLEX ASSEMBLY FACTOR 2/ATP12 PROTEIN, MITOCHONDRIAL PRECURSOR"/>
    <property type="match status" value="1"/>
</dbReference>
<comment type="caution">
    <text evidence="1">The sequence shown here is derived from an EMBL/GenBank/DDBJ whole genome shotgun (WGS) entry which is preliminary data.</text>
</comment>
<protein>
    <recommendedName>
        <fullName evidence="3">ATP synthase mitochondrial F1 complex assembly factor 2</fullName>
    </recommendedName>
</protein>
<dbReference type="InterPro" id="IPR011419">
    <property type="entry name" value="ATP12_ATP_synth-F1-assembly"/>
</dbReference>
<name>A0A8J2PJL1_9HEXA</name>
<organism evidence="1 2">
    <name type="scientific">Allacma fusca</name>
    <dbReference type="NCBI Taxonomy" id="39272"/>
    <lineage>
        <taxon>Eukaryota</taxon>
        <taxon>Metazoa</taxon>
        <taxon>Ecdysozoa</taxon>
        <taxon>Arthropoda</taxon>
        <taxon>Hexapoda</taxon>
        <taxon>Collembola</taxon>
        <taxon>Symphypleona</taxon>
        <taxon>Sminthuridae</taxon>
        <taxon>Allacma</taxon>
    </lineage>
</organism>
<dbReference type="AlphaFoldDB" id="A0A8J2PJL1"/>